<keyword evidence="1" id="KW-0472">Membrane</keyword>
<reference evidence="3 4" key="1">
    <citation type="submission" date="2020-04" db="EMBL/GenBank/DDBJ databases">
        <title>Luteolibacter sp. G-1-1-1 isolated from soil.</title>
        <authorList>
            <person name="Dahal R.H."/>
        </authorList>
    </citation>
    <scope>NUCLEOTIDE SEQUENCE [LARGE SCALE GENOMIC DNA]</scope>
    <source>
        <strain evidence="3 4">G-1-1-1</strain>
    </source>
</reference>
<dbReference type="Pfam" id="PF03372">
    <property type="entry name" value="Exo_endo_phos"/>
    <property type="match status" value="1"/>
</dbReference>
<dbReference type="KEGG" id="luo:HHL09_10985"/>
<dbReference type="AlphaFoldDB" id="A0A858RHD2"/>
<evidence type="ECO:0000313" key="3">
    <source>
        <dbReference type="EMBL" id="QJE96287.1"/>
    </source>
</evidence>
<dbReference type="GO" id="GO:0004527">
    <property type="term" value="F:exonuclease activity"/>
    <property type="evidence" value="ECO:0007669"/>
    <property type="project" value="UniProtKB-KW"/>
</dbReference>
<evidence type="ECO:0000259" key="2">
    <source>
        <dbReference type="Pfam" id="PF03372"/>
    </source>
</evidence>
<evidence type="ECO:0000256" key="1">
    <source>
        <dbReference type="SAM" id="Phobius"/>
    </source>
</evidence>
<keyword evidence="3" id="KW-0269">Exonuclease</keyword>
<name>A0A858RHD2_9BACT</name>
<dbReference type="EMBL" id="CP051774">
    <property type="protein sequence ID" value="QJE96287.1"/>
    <property type="molecule type" value="Genomic_DNA"/>
</dbReference>
<gene>
    <name evidence="3" type="ORF">HHL09_10985</name>
</gene>
<sequence>MKRDRWLRLIRFVAIAGLLLAWAGIIFRGRDTTIFAAVIYYATPWLLRLIAGLFALLVLRHWGFRLMAVTCLLVSFLEGWHSFRRDELPPLVAGDLRASIYNAGRTLEADPETWPALADTDLMAVVETGDFTGETWQSFAAATPGMEWKRFSGTMLGVRGKILSSESLGIRNRYKCYRIRVSLPVHGELTVIVVDVESSPVLPRGPAMAGVLAAASSDPRVIVLGDFNTPPESRWYQHWRPTLTLANDGPRRGFRETWAYGFPLLTLDQIWTGNLWQAVSTEKIRHRSDHSQLKVVLEPRTPGQS</sequence>
<organism evidence="3 4">
    <name type="scientific">Luteolibacter luteus</name>
    <dbReference type="NCBI Taxonomy" id="2728835"/>
    <lineage>
        <taxon>Bacteria</taxon>
        <taxon>Pseudomonadati</taxon>
        <taxon>Verrucomicrobiota</taxon>
        <taxon>Verrucomicrobiia</taxon>
        <taxon>Verrucomicrobiales</taxon>
        <taxon>Verrucomicrobiaceae</taxon>
        <taxon>Luteolibacter</taxon>
    </lineage>
</organism>
<keyword evidence="3" id="KW-0378">Hydrolase</keyword>
<accession>A0A858RHD2</accession>
<evidence type="ECO:0000313" key="4">
    <source>
        <dbReference type="Proteomes" id="UP000501812"/>
    </source>
</evidence>
<proteinExistence type="predicted"/>
<keyword evidence="4" id="KW-1185">Reference proteome</keyword>
<keyword evidence="3" id="KW-0540">Nuclease</keyword>
<keyword evidence="1" id="KW-0812">Transmembrane</keyword>
<dbReference type="GO" id="GO:0004519">
    <property type="term" value="F:endonuclease activity"/>
    <property type="evidence" value="ECO:0007669"/>
    <property type="project" value="UniProtKB-KW"/>
</dbReference>
<dbReference type="InterPro" id="IPR005135">
    <property type="entry name" value="Endo/exonuclease/phosphatase"/>
</dbReference>
<dbReference type="InterPro" id="IPR036691">
    <property type="entry name" value="Endo/exonu/phosph_ase_sf"/>
</dbReference>
<dbReference type="SUPFAM" id="SSF56219">
    <property type="entry name" value="DNase I-like"/>
    <property type="match status" value="1"/>
</dbReference>
<feature type="domain" description="Endonuclease/exonuclease/phosphatase" evidence="2">
    <location>
        <begin position="207"/>
        <end position="290"/>
    </location>
</feature>
<dbReference type="Proteomes" id="UP000501812">
    <property type="component" value="Chromosome"/>
</dbReference>
<keyword evidence="1" id="KW-1133">Transmembrane helix</keyword>
<keyword evidence="3" id="KW-0255">Endonuclease</keyword>
<protein>
    <submittedName>
        <fullName evidence="3">Endonuclease/exonuclease/phosphatase family protein</fullName>
    </submittedName>
</protein>
<dbReference type="RefSeq" id="WP_169454688.1">
    <property type="nucleotide sequence ID" value="NZ_CP051774.1"/>
</dbReference>
<feature type="transmembrane region" description="Helical" evidence="1">
    <location>
        <begin position="33"/>
        <end position="59"/>
    </location>
</feature>
<feature type="transmembrane region" description="Helical" evidence="1">
    <location>
        <begin position="9"/>
        <end position="27"/>
    </location>
</feature>
<dbReference type="Gene3D" id="3.60.10.10">
    <property type="entry name" value="Endonuclease/exonuclease/phosphatase"/>
    <property type="match status" value="1"/>
</dbReference>